<reference evidence="2" key="1">
    <citation type="submission" date="2025-08" db="UniProtKB">
        <authorList>
            <consortium name="RefSeq"/>
        </authorList>
    </citation>
    <scope>IDENTIFICATION</scope>
    <source>
        <tissue evidence="2">Total insect</tissue>
    </source>
</reference>
<dbReference type="InParanoid" id="A0A6P8ZC46"/>
<sequence length="127" mass="14099">MQNGYDQVKMICLQMRSTSSISSEDVHTQIKSFLINSSTLRTTKTNVVLAAVLWQVAGKTFGSGIGKLRQTSAKPKLEGAFRTKPLSQKSGSEAVEELAKLRGERRLLVNNNLPRTVLRFGRTNDNF</sequence>
<keyword evidence="1" id="KW-1185">Reference proteome</keyword>
<dbReference type="RefSeq" id="XP_034245917.1">
    <property type="nucleotide sequence ID" value="XM_034390026.1"/>
</dbReference>
<gene>
    <name evidence="2" type="primary">LOC117647987</name>
</gene>
<dbReference type="AlphaFoldDB" id="A0A6P8ZC46"/>
<proteinExistence type="predicted"/>
<dbReference type="KEGG" id="tpal:117647987"/>
<evidence type="ECO:0000313" key="1">
    <source>
        <dbReference type="Proteomes" id="UP000515158"/>
    </source>
</evidence>
<dbReference type="Proteomes" id="UP000515158">
    <property type="component" value="Unplaced"/>
</dbReference>
<evidence type="ECO:0000313" key="2">
    <source>
        <dbReference type="RefSeq" id="XP_034245917.1"/>
    </source>
</evidence>
<protein>
    <submittedName>
        <fullName evidence="2">Uncharacterized protein LOC117647987</fullName>
    </submittedName>
</protein>
<dbReference type="GeneID" id="117647987"/>
<organism evidence="2">
    <name type="scientific">Thrips palmi</name>
    <name type="common">Melon thrips</name>
    <dbReference type="NCBI Taxonomy" id="161013"/>
    <lineage>
        <taxon>Eukaryota</taxon>
        <taxon>Metazoa</taxon>
        <taxon>Ecdysozoa</taxon>
        <taxon>Arthropoda</taxon>
        <taxon>Hexapoda</taxon>
        <taxon>Insecta</taxon>
        <taxon>Pterygota</taxon>
        <taxon>Neoptera</taxon>
        <taxon>Paraneoptera</taxon>
        <taxon>Thysanoptera</taxon>
        <taxon>Terebrantia</taxon>
        <taxon>Thripoidea</taxon>
        <taxon>Thripidae</taxon>
        <taxon>Thrips</taxon>
    </lineage>
</organism>
<name>A0A6P8ZC46_THRPL</name>
<accession>A0A6P8ZC46</accession>